<accession>A0ABT5R2Z9</accession>
<evidence type="ECO:0000313" key="4">
    <source>
        <dbReference type="Proteomes" id="UP001149400"/>
    </source>
</evidence>
<keyword evidence="1" id="KW-0812">Transmembrane</keyword>
<dbReference type="Gene3D" id="3.40.50.410">
    <property type="entry name" value="von Willebrand factor, type A domain"/>
    <property type="match status" value="1"/>
</dbReference>
<dbReference type="Proteomes" id="UP001149400">
    <property type="component" value="Unassembled WGS sequence"/>
</dbReference>
<evidence type="ECO:0000256" key="1">
    <source>
        <dbReference type="SAM" id="Phobius"/>
    </source>
</evidence>
<name>A0ABT5R2Z9_9GAMM</name>
<organism evidence="3 4">
    <name type="scientific">Enterovibrio gelatinilyticus</name>
    <dbReference type="NCBI Taxonomy" id="2899819"/>
    <lineage>
        <taxon>Bacteria</taxon>
        <taxon>Pseudomonadati</taxon>
        <taxon>Pseudomonadota</taxon>
        <taxon>Gammaproteobacteria</taxon>
        <taxon>Vibrionales</taxon>
        <taxon>Vibrionaceae</taxon>
        <taxon>Enterovibrio</taxon>
    </lineage>
</organism>
<proteinExistence type="predicted"/>
<feature type="domain" description="VWFA" evidence="2">
    <location>
        <begin position="160"/>
        <end position="442"/>
    </location>
</feature>
<gene>
    <name evidence="3" type="ORF">LRP50_16040</name>
</gene>
<protein>
    <submittedName>
        <fullName evidence="3">Pilus assembly protein</fullName>
    </submittedName>
</protein>
<feature type="transmembrane region" description="Helical" evidence="1">
    <location>
        <begin position="12"/>
        <end position="31"/>
    </location>
</feature>
<dbReference type="InterPro" id="IPR036465">
    <property type="entry name" value="vWFA_dom_sf"/>
</dbReference>
<dbReference type="EMBL" id="JAJUBC010000019">
    <property type="protein sequence ID" value="MDD1794645.1"/>
    <property type="molecule type" value="Genomic_DNA"/>
</dbReference>
<keyword evidence="1" id="KW-1133">Transmembrane helix</keyword>
<dbReference type="PROSITE" id="PS50234">
    <property type="entry name" value="VWFA"/>
    <property type="match status" value="1"/>
</dbReference>
<evidence type="ECO:0000313" key="3">
    <source>
        <dbReference type="EMBL" id="MDD1794645.1"/>
    </source>
</evidence>
<keyword evidence="1" id="KW-0472">Membrane</keyword>
<dbReference type="InterPro" id="IPR002035">
    <property type="entry name" value="VWF_A"/>
</dbReference>
<sequence>MKSSSSKQRGVATIFYIIAFPLLFSVFVLAIESTRYLQTHARVNDGVEMASLAVAANASTVVHENQILAKGFVDNYAPDGDINASDINVQRTSCDEIYGEQCGKAGVYDRDGLIFTQYRVSVESDFTSWYPKSDYHQGYEEKITMGGEATARKYQGFTIDVAFVADFSGSMASAWEENDNNNDDDDEFSHINSKYEGVVEVIKRITERLESYNDSTEQEIGDEQLANRAAFIGYNMYPHDLGSYYSNVQYYGNGSRSYQWWNNIPNINYAATVAAPLTTPRTSIIGRDPNDSSSFRTLGLTDNFANFRTTIDHFIPSHGTASFEGILEAAKIINGGENVRKLIIVLSDGADWHPDYAHDNRFPSYAALRLYNAGLCDNIITKLEQRQINGRAVEARIFVIGFDYDISLNPGLQTCAGAENIQSASSYKDIYETVLELISEEVGRLYVGS</sequence>
<comment type="caution">
    <text evidence="3">The sequence shown here is derived from an EMBL/GenBank/DDBJ whole genome shotgun (WGS) entry which is preliminary data.</text>
</comment>
<dbReference type="SUPFAM" id="SSF53300">
    <property type="entry name" value="vWA-like"/>
    <property type="match status" value="1"/>
</dbReference>
<keyword evidence="4" id="KW-1185">Reference proteome</keyword>
<reference evidence="3" key="1">
    <citation type="submission" date="2021-12" db="EMBL/GenBank/DDBJ databases">
        <title>Enterovibrio ZSDZ35 sp. nov. and Enterovibrio ZSDZ42 sp. nov., isolated from coastal seawater in Qingdao.</title>
        <authorList>
            <person name="Zhang P."/>
        </authorList>
    </citation>
    <scope>NUCLEOTIDE SEQUENCE</scope>
    <source>
        <strain evidence="3">ZSDZ42</strain>
    </source>
</reference>
<dbReference type="RefSeq" id="WP_274165471.1">
    <property type="nucleotide sequence ID" value="NZ_JAJUBC010000019.1"/>
</dbReference>
<evidence type="ECO:0000259" key="2">
    <source>
        <dbReference type="PROSITE" id="PS50234"/>
    </source>
</evidence>